<dbReference type="RefSeq" id="XP_015663904.1">
    <property type="nucleotide sequence ID" value="XM_015798384.1"/>
</dbReference>
<sequence>MSSSAQFHTAAFQSRPTAASANERSDMYVTALDVFNRRAYFDPQKESFTDAQLGNFGAATPLTSKRNSKVAENSTPSETQRNSGQPESYIEPNESAVCKLKHFSSAEAYMTANSVKEDLMDTLGENNSAQIYVHKELLQEKRRLFFETLFTHSDDLHTALPCRFSIDDVDKLFQDDSQIKSDPSKLYRNRLRALDRLRETLDS</sequence>
<name>A0A0N1J5D7_LEPPY</name>
<evidence type="ECO:0000313" key="2">
    <source>
        <dbReference type="EMBL" id="KPA85464.1"/>
    </source>
</evidence>
<comment type="caution">
    <text evidence="2">The sequence shown here is derived from an EMBL/GenBank/DDBJ whole genome shotgun (WGS) entry which is preliminary data.</text>
</comment>
<proteinExistence type="predicted"/>
<evidence type="ECO:0000313" key="3">
    <source>
        <dbReference type="Proteomes" id="UP000037923"/>
    </source>
</evidence>
<protein>
    <submittedName>
        <fullName evidence="2">Uncharacterized protein</fullName>
    </submittedName>
</protein>
<feature type="region of interest" description="Disordered" evidence="1">
    <location>
        <begin position="1"/>
        <end position="23"/>
    </location>
</feature>
<dbReference type="RefSeq" id="XP_015663903.1">
    <property type="nucleotide sequence ID" value="XM_015798383.1"/>
</dbReference>
<feature type="compositionally biased region" description="Polar residues" evidence="1">
    <location>
        <begin position="61"/>
        <end position="86"/>
    </location>
</feature>
<dbReference type="VEuPathDB" id="TriTrypDB:LpyrH10_02_7330"/>
<reference evidence="2 3" key="1">
    <citation type="submission" date="2015-07" db="EMBL/GenBank/DDBJ databases">
        <title>High-quality genome of monoxenous trypanosomatid Leptomonas pyrrhocoris.</title>
        <authorList>
            <person name="Flegontov P."/>
            <person name="Butenko A."/>
            <person name="Firsov S."/>
            <person name="Vlcek C."/>
            <person name="Logacheva M.D."/>
            <person name="Field M."/>
            <person name="Filatov D."/>
            <person name="Flegontova O."/>
            <person name="Gerasimov E."/>
            <person name="Jackson A.P."/>
            <person name="Kelly S."/>
            <person name="Opperdoes F."/>
            <person name="O'Reilly A."/>
            <person name="Votypka J."/>
            <person name="Yurchenko V."/>
            <person name="Lukes J."/>
        </authorList>
    </citation>
    <scope>NUCLEOTIDE SEQUENCE [LARGE SCALE GENOMIC DNA]</scope>
    <source>
        <strain evidence="2">H10</strain>
    </source>
</reference>
<dbReference type="OrthoDB" id="272422at2759"/>
<accession>A0A0N1J5D7</accession>
<gene>
    <name evidence="2" type="ORF">ABB37_01759</name>
</gene>
<dbReference type="Proteomes" id="UP000037923">
    <property type="component" value="Unassembled WGS sequence"/>
</dbReference>
<dbReference type="EMBL" id="LGTL01000002">
    <property type="protein sequence ID" value="KPA85465.1"/>
    <property type="molecule type" value="Genomic_DNA"/>
</dbReference>
<dbReference type="AlphaFoldDB" id="A0A0N1J5D7"/>
<dbReference type="RefSeq" id="XP_015663905.1">
    <property type="nucleotide sequence ID" value="XM_015798385.1"/>
</dbReference>
<evidence type="ECO:0000256" key="1">
    <source>
        <dbReference type="SAM" id="MobiDB-lite"/>
    </source>
</evidence>
<keyword evidence="3" id="KW-1185">Reference proteome</keyword>
<dbReference type="EMBL" id="LGTL01000002">
    <property type="protein sequence ID" value="KPA85464.1"/>
    <property type="molecule type" value="Genomic_DNA"/>
</dbReference>
<organism evidence="2 3">
    <name type="scientific">Leptomonas pyrrhocoris</name>
    <name type="common">Firebug parasite</name>
    <dbReference type="NCBI Taxonomy" id="157538"/>
    <lineage>
        <taxon>Eukaryota</taxon>
        <taxon>Discoba</taxon>
        <taxon>Euglenozoa</taxon>
        <taxon>Kinetoplastea</taxon>
        <taxon>Metakinetoplastina</taxon>
        <taxon>Trypanosomatida</taxon>
        <taxon>Trypanosomatidae</taxon>
        <taxon>Leishmaniinae</taxon>
        <taxon>Leptomonas</taxon>
    </lineage>
</organism>
<dbReference type="EMBL" id="LGTL01000002">
    <property type="protein sequence ID" value="KPA85466.1"/>
    <property type="molecule type" value="Genomic_DNA"/>
</dbReference>
<dbReference type="OMA" id="FDPYTTH"/>
<dbReference type="GeneID" id="26902054"/>
<feature type="region of interest" description="Disordered" evidence="1">
    <location>
        <begin position="59"/>
        <end position="90"/>
    </location>
</feature>
<feature type="compositionally biased region" description="Polar residues" evidence="1">
    <location>
        <begin position="1"/>
        <end position="22"/>
    </location>
</feature>